<accession>A0A7W7G5D8</accession>
<organism evidence="2 3">
    <name type="scientific">Paractinoplanes abujensis</name>
    <dbReference type="NCBI Taxonomy" id="882441"/>
    <lineage>
        <taxon>Bacteria</taxon>
        <taxon>Bacillati</taxon>
        <taxon>Actinomycetota</taxon>
        <taxon>Actinomycetes</taxon>
        <taxon>Micromonosporales</taxon>
        <taxon>Micromonosporaceae</taxon>
        <taxon>Paractinoplanes</taxon>
    </lineage>
</organism>
<feature type="domain" description="VOC" evidence="1">
    <location>
        <begin position="8"/>
        <end position="125"/>
    </location>
</feature>
<protein>
    <submittedName>
        <fullName evidence="2">Catechol-2,3-dioxygenase</fullName>
    </submittedName>
</protein>
<gene>
    <name evidence="2" type="ORF">BKA14_004974</name>
</gene>
<dbReference type="GO" id="GO:0051213">
    <property type="term" value="F:dioxygenase activity"/>
    <property type="evidence" value="ECO:0007669"/>
    <property type="project" value="UniProtKB-KW"/>
</dbReference>
<reference evidence="2 3" key="1">
    <citation type="submission" date="2020-08" db="EMBL/GenBank/DDBJ databases">
        <title>Sequencing the genomes of 1000 actinobacteria strains.</title>
        <authorList>
            <person name="Klenk H.-P."/>
        </authorList>
    </citation>
    <scope>NUCLEOTIDE SEQUENCE [LARGE SCALE GENOMIC DNA]</scope>
    <source>
        <strain evidence="2 3">DSM 45518</strain>
    </source>
</reference>
<keyword evidence="2" id="KW-0223">Dioxygenase</keyword>
<dbReference type="Proteomes" id="UP000542742">
    <property type="component" value="Unassembled WGS sequence"/>
</dbReference>
<dbReference type="CDD" id="cd06587">
    <property type="entry name" value="VOC"/>
    <property type="match status" value="1"/>
</dbReference>
<comment type="caution">
    <text evidence="2">The sequence shown here is derived from an EMBL/GenBank/DDBJ whole genome shotgun (WGS) entry which is preliminary data.</text>
</comment>
<dbReference type="InterPro" id="IPR037523">
    <property type="entry name" value="VOC_core"/>
</dbReference>
<dbReference type="EMBL" id="JACHMF010000001">
    <property type="protein sequence ID" value="MBB4694826.1"/>
    <property type="molecule type" value="Genomic_DNA"/>
</dbReference>
<keyword evidence="3" id="KW-1185">Reference proteome</keyword>
<evidence type="ECO:0000313" key="2">
    <source>
        <dbReference type="EMBL" id="MBB4694826.1"/>
    </source>
</evidence>
<dbReference type="AlphaFoldDB" id="A0A7W7G5D8"/>
<dbReference type="PROSITE" id="PS51819">
    <property type="entry name" value="VOC"/>
    <property type="match status" value="1"/>
</dbReference>
<dbReference type="PANTHER" id="PTHR35908:SF1">
    <property type="entry name" value="CONSERVED PROTEIN"/>
    <property type="match status" value="1"/>
</dbReference>
<dbReference type="InterPro" id="IPR041581">
    <property type="entry name" value="Glyoxalase_6"/>
</dbReference>
<sequence>MDERPQITLTATVLDASDARALAAFYQRLLGWSATQEEDHWVVLGAPGGGAGLSFQTEKLYRRPVWPARAGEPQMSMHLDIRVEDLEAACAHATRAGATLADFQPQENVRVFLDPDGHPFCLYVD</sequence>
<evidence type="ECO:0000259" key="1">
    <source>
        <dbReference type="PROSITE" id="PS51819"/>
    </source>
</evidence>
<dbReference type="SUPFAM" id="SSF54593">
    <property type="entry name" value="Glyoxalase/Bleomycin resistance protein/Dihydroxybiphenyl dioxygenase"/>
    <property type="match status" value="1"/>
</dbReference>
<evidence type="ECO:0000313" key="3">
    <source>
        <dbReference type="Proteomes" id="UP000542742"/>
    </source>
</evidence>
<proteinExistence type="predicted"/>
<dbReference type="InterPro" id="IPR029068">
    <property type="entry name" value="Glyas_Bleomycin-R_OHBP_Dase"/>
</dbReference>
<dbReference type="Gene3D" id="3.10.180.10">
    <property type="entry name" value="2,3-Dihydroxybiphenyl 1,2-Dioxygenase, domain 1"/>
    <property type="match status" value="1"/>
</dbReference>
<dbReference type="RefSeq" id="WP_184953258.1">
    <property type="nucleotide sequence ID" value="NZ_BOMC01000069.1"/>
</dbReference>
<dbReference type="PANTHER" id="PTHR35908">
    <property type="entry name" value="HYPOTHETICAL FUSION PROTEIN"/>
    <property type="match status" value="1"/>
</dbReference>
<name>A0A7W7G5D8_9ACTN</name>
<keyword evidence="2" id="KW-0560">Oxidoreductase</keyword>
<dbReference type="Pfam" id="PF18029">
    <property type="entry name" value="Glyoxalase_6"/>
    <property type="match status" value="1"/>
</dbReference>